<accession>F0GYI9</accession>
<reference evidence="2 3" key="1">
    <citation type="submission" date="2011-01" db="EMBL/GenBank/DDBJ databases">
        <authorList>
            <person name="Durkin A.S."/>
            <person name="Madupu R."/>
            <person name="Torralba M."/>
            <person name="Gillis M."/>
            <person name="Methe B."/>
            <person name="Sutton G."/>
            <person name="Nelson K.E."/>
        </authorList>
    </citation>
    <scope>NUCLEOTIDE SEQUENCE [LARGE SCALE GENOMIC DNA]</scope>
    <source>
        <strain evidence="2 3">ACS-025-V-Sch4</strain>
    </source>
</reference>
<dbReference type="EMBL" id="AEXN01000006">
    <property type="protein sequence ID" value="EGC84686.1"/>
    <property type="molecule type" value="Genomic_DNA"/>
</dbReference>
<protein>
    <recommendedName>
        <fullName evidence="1">Alpha-L-glutamate ligase-related protein ATP-grasp domain-containing protein</fullName>
    </recommendedName>
</protein>
<dbReference type="SUPFAM" id="SSF56059">
    <property type="entry name" value="Glutathione synthetase ATP-binding domain-like"/>
    <property type="match status" value="1"/>
</dbReference>
<organism evidence="2 3">
    <name type="scientific">Anaerococcus hydrogenalis ACS-025-V-Sch4</name>
    <dbReference type="NCBI Taxonomy" id="879306"/>
    <lineage>
        <taxon>Bacteria</taxon>
        <taxon>Bacillati</taxon>
        <taxon>Bacillota</taxon>
        <taxon>Tissierellia</taxon>
        <taxon>Tissierellales</taxon>
        <taxon>Peptoniphilaceae</taxon>
        <taxon>Anaerococcus</taxon>
    </lineage>
</organism>
<proteinExistence type="predicted"/>
<gene>
    <name evidence="2" type="ORF">HMPREF9246_0797</name>
</gene>
<sequence>MDSKEKIRLTGYNNEKGIKAYIVNHINKYKLLKDMFIGKTSKLESVKIFFDFWISVIVLGAGINDYFQYNFYKKNYSERNKFIVGRKWKKILLKCNGSTKIDIFDDKLKFNNKFNEFLKRDWLDVDKSNYDKVSEFILNHDSFFLKQNVGSGGNGISKHISKEIKNHKEFYNKIKGKSFILEEAIIQDKSLAEFNPSSVNTIRVVTIRDKDVVHIMDAILRMGNGEKSTDNFHQHGLAMKMDVDSGEVVSLAIDKSNNKYEYHPVTNKKLLGYKVPHWDKVKDTVIKASKVSKDVRYVGWDIAILENGEVSIIEGNCSSDPDITQMPKQVGRWEDYKKVIEKL</sequence>
<evidence type="ECO:0000313" key="2">
    <source>
        <dbReference type="EMBL" id="EGC84686.1"/>
    </source>
</evidence>
<comment type="caution">
    <text evidence="2">The sequence shown here is derived from an EMBL/GenBank/DDBJ whole genome shotgun (WGS) entry which is preliminary data.</text>
</comment>
<evidence type="ECO:0000313" key="3">
    <source>
        <dbReference type="Proteomes" id="UP000005277"/>
    </source>
</evidence>
<feature type="domain" description="Alpha-L-glutamate ligase-related protein ATP-grasp" evidence="1">
    <location>
        <begin position="93"/>
        <end position="332"/>
    </location>
</feature>
<name>F0GYI9_9FIRM</name>
<dbReference type="OrthoDB" id="8736147at2"/>
<dbReference type="RefSeq" id="WP_004816264.1">
    <property type="nucleotide sequence ID" value="NZ_AEXN01000006.1"/>
</dbReference>
<dbReference type="Proteomes" id="UP000005277">
    <property type="component" value="Unassembled WGS sequence"/>
</dbReference>
<evidence type="ECO:0000259" key="1">
    <source>
        <dbReference type="Pfam" id="PF14397"/>
    </source>
</evidence>
<dbReference type="AlphaFoldDB" id="F0GYI9"/>
<dbReference type="InterPro" id="IPR039523">
    <property type="entry name" value="RimK-rel_E_lig_ATP-grasp"/>
</dbReference>
<keyword evidence="3" id="KW-1185">Reference proteome</keyword>
<dbReference type="Pfam" id="PF14397">
    <property type="entry name" value="ATPgrasp_ST"/>
    <property type="match status" value="1"/>
</dbReference>